<dbReference type="PANTHER" id="PTHR11731">
    <property type="entry name" value="PROTEASE FAMILY S9B,C DIPEPTIDYL-PEPTIDASE IV-RELATED"/>
    <property type="match status" value="1"/>
</dbReference>
<evidence type="ECO:0000259" key="5">
    <source>
        <dbReference type="Pfam" id="PF00326"/>
    </source>
</evidence>
<dbReference type="FunFam" id="3.40.50.1820:FF:000003">
    <property type="entry name" value="Dipeptidyl peptidase 4"/>
    <property type="match status" value="1"/>
</dbReference>
<dbReference type="SUPFAM" id="SSF82171">
    <property type="entry name" value="DPP6 N-terminal domain-like"/>
    <property type="match status" value="1"/>
</dbReference>
<evidence type="ECO:0000256" key="3">
    <source>
        <dbReference type="ARBA" id="ARBA00072929"/>
    </source>
</evidence>
<comment type="similarity">
    <text evidence="1">Belongs to the peptidase S9B family. DPPIV subfamily.</text>
</comment>
<dbReference type="VEuPathDB" id="VectorBase:LLONM1_006639"/>
<proteinExistence type="inferred from homology"/>
<sequence length="751" mass="84697">MKVNLLHLVFVGIFITQSSCVPVGEPRQSDKRPLVFEDVVPGSRFSQRGFNGTWMTGTEFLYRNSEGDYNIYNIESRSDRLFLSRDALTGWSGASFTFSRDYTRILIRYSVRSIFRHSIVAKYAVYDISSGTSTNVASAEELNVCVWSPVDSNTLAFVKDNDVYLKKLDGQETRLTFDGVPGVIYNGVPDWVYEEEVLGSGAALWVSPNGGKISIASFNDTEVNEFMYFTYGQPGNMANQYFQEIHLRYPKVGTTNPTVTLRVMDVTDVGGTVWRDIPTPIDIVTDDHILGTVSWYDDNRILALWLNRRQNIATLQSCTIADTISCNEMMRFSEPSGWVSINTPRCYQNANVCLMVANSEGWYKVWRYDFATSTPTVLTPTGYTVSSIYGYDEDNQNLYYLAVPGNNPQQRQVFRDSTCLTCTAKSPEGNDCTYASASFSRDFSYYSLTCSGPDPSYTHLFRTADNTQIMAWEENLSTRTSLTAIDLPQIKYLKVPVEGGFEASVRLRLPPNIDYPTGNGQKYPMIVYVYGGPNSARVTDSFGVGFGDFMVSGHHVIEAQIDGRGTANQGTQFLFTLNNHLGTVEIVDQIAVTKYLQDNFDFIDAERTGIWGWSYGGYATAMALAQDTERVFQCGISVAPVISWIYYDSIYTERYMGLPNATFNEVGYNASDITRKIEEFKHHDFLLIHGNADDNVHFQNSMMLSRVLQQANIIFEQMSYPDEAHGLNGVSRHLYHLMESFWMQCLSIEES</sequence>
<dbReference type="GO" id="GO:0008239">
    <property type="term" value="F:dipeptidyl-peptidase activity"/>
    <property type="evidence" value="ECO:0007669"/>
    <property type="project" value="TreeGrafter"/>
</dbReference>
<dbReference type="AlphaFoldDB" id="A0A7G3AIK1"/>
<evidence type="ECO:0000256" key="4">
    <source>
        <dbReference type="SAM" id="SignalP"/>
    </source>
</evidence>
<dbReference type="Pfam" id="PF00326">
    <property type="entry name" value="Peptidase_S9"/>
    <property type="match status" value="1"/>
</dbReference>
<feature type="domain" description="Peptidase S9 prolyl oligopeptidase catalytic" evidence="5">
    <location>
        <begin position="556"/>
        <end position="747"/>
    </location>
</feature>
<evidence type="ECO:0000313" key="7">
    <source>
        <dbReference type="EMBL" id="MBC1171103.1"/>
    </source>
</evidence>
<evidence type="ECO:0000256" key="1">
    <source>
        <dbReference type="ARBA" id="ARBA00010036"/>
    </source>
</evidence>
<evidence type="ECO:0000259" key="6">
    <source>
        <dbReference type="Pfam" id="PF00930"/>
    </source>
</evidence>
<dbReference type="EMBL" id="GITU01002400">
    <property type="protein sequence ID" value="MBC1171103.1"/>
    <property type="molecule type" value="Transcribed_RNA"/>
</dbReference>
<dbReference type="GO" id="GO:0006508">
    <property type="term" value="P:proteolysis"/>
    <property type="evidence" value="ECO:0007669"/>
    <property type="project" value="InterPro"/>
</dbReference>
<keyword evidence="4" id="KW-0732">Signal</keyword>
<dbReference type="Gene3D" id="2.140.10.30">
    <property type="entry name" value="Dipeptidylpeptidase IV, N-terminal domain"/>
    <property type="match status" value="1"/>
</dbReference>
<dbReference type="Gene3D" id="3.40.50.1820">
    <property type="entry name" value="alpha/beta hydrolase"/>
    <property type="match status" value="1"/>
</dbReference>
<accession>A0A7G3AIK1</accession>
<dbReference type="SUPFAM" id="SSF53474">
    <property type="entry name" value="alpha/beta-Hydrolases"/>
    <property type="match status" value="1"/>
</dbReference>
<dbReference type="GO" id="GO:0008236">
    <property type="term" value="F:serine-type peptidase activity"/>
    <property type="evidence" value="ECO:0007669"/>
    <property type="project" value="InterPro"/>
</dbReference>
<dbReference type="PANTHER" id="PTHR11731:SF154">
    <property type="entry name" value="VENOM DIPEPTIDYL PEPTIDASE 4-LIKE PROTEIN"/>
    <property type="match status" value="1"/>
</dbReference>
<evidence type="ECO:0000256" key="2">
    <source>
        <dbReference type="ARBA" id="ARBA00023180"/>
    </source>
</evidence>
<feature type="chain" id="PRO_5028844691" description="Venom dipeptidyl peptidase 4" evidence="4">
    <location>
        <begin position="21"/>
        <end position="751"/>
    </location>
</feature>
<protein>
    <recommendedName>
        <fullName evidence="3">Venom dipeptidyl peptidase 4</fullName>
    </recommendedName>
</protein>
<dbReference type="InterPro" id="IPR029058">
    <property type="entry name" value="AB_hydrolase_fold"/>
</dbReference>
<organism evidence="7">
    <name type="scientific">Lutzomyia longipalpis</name>
    <name type="common">Sand fly</name>
    <dbReference type="NCBI Taxonomy" id="7200"/>
    <lineage>
        <taxon>Eukaryota</taxon>
        <taxon>Metazoa</taxon>
        <taxon>Ecdysozoa</taxon>
        <taxon>Arthropoda</taxon>
        <taxon>Hexapoda</taxon>
        <taxon>Insecta</taxon>
        <taxon>Pterygota</taxon>
        <taxon>Neoptera</taxon>
        <taxon>Endopterygota</taxon>
        <taxon>Diptera</taxon>
        <taxon>Nematocera</taxon>
        <taxon>Psychodoidea</taxon>
        <taxon>Psychodidae</taxon>
        <taxon>Lutzomyia</taxon>
        <taxon>Lutzomyia</taxon>
    </lineage>
</organism>
<dbReference type="InterPro" id="IPR050278">
    <property type="entry name" value="Serine_Prot_S9B/DPPIV"/>
</dbReference>
<feature type="signal peptide" evidence="4">
    <location>
        <begin position="1"/>
        <end position="20"/>
    </location>
</feature>
<name>A0A7G3AIK1_LUTLO</name>
<feature type="domain" description="Dipeptidylpeptidase IV N-terminal" evidence="6">
    <location>
        <begin position="99"/>
        <end position="455"/>
    </location>
</feature>
<dbReference type="InterPro" id="IPR001375">
    <property type="entry name" value="Peptidase_S9_cat"/>
</dbReference>
<dbReference type="Pfam" id="PF00930">
    <property type="entry name" value="DPPIV_N"/>
    <property type="match status" value="1"/>
</dbReference>
<dbReference type="InterPro" id="IPR002469">
    <property type="entry name" value="Peptidase_S9B_N"/>
</dbReference>
<reference evidence="7" key="1">
    <citation type="journal article" date="2020" name="BMC">
        <title>Leishmania infection induces a limited differential gene expression in the sand fly midgut.</title>
        <authorList>
            <person name="Coutinho-Abreu I.V."/>
            <person name="Serafim T.D."/>
            <person name="Meneses C."/>
            <person name="Kamhawi S."/>
            <person name="Oliveira F."/>
            <person name="Valenzuela J.G."/>
        </authorList>
    </citation>
    <scope>NUCLEOTIDE SEQUENCE</scope>
    <source>
        <strain evidence="7">Jacobina</strain>
        <tissue evidence="7">Midgut</tissue>
    </source>
</reference>
<dbReference type="GO" id="GO:0005886">
    <property type="term" value="C:plasma membrane"/>
    <property type="evidence" value="ECO:0007669"/>
    <property type="project" value="TreeGrafter"/>
</dbReference>
<keyword evidence="2" id="KW-0325">Glycoprotein</keyword>